<sequence>MKEFSLLLQEIKSIATNRKILIPIIAILFIPLMYSGMFLWAFWDPYGQLDKLPVAVVNHDKGAVLNGEKLEIGNELVKKLKEKNTFAWHFVSQKEANKGLKQRKYYMVVEIPENFSENATTLQNEHPKQMEIVYKPNEGMNFLSAQIGNKAVEAIKEEISRTVTATYAEAMLENVQKMAKGLQEASAGAKQLNNGISTAEDGAVQLQKGLHSAQTGGSQLQKGIGSAKTGAEAINQNLTFLAEKSAAFENGVKSASEGSQRLNDGLQQLNGGLGRIHEGQSQLLNGAKQTEGGTKSLLEGIQQSLSGMEQLQEALPSLTNGSLQLKEGSGELSASLSQWQQGAESTKDGAMQVSNGLEQVVTELDGMIAQAPTEEEKAKLQTLKNHLQPLWQGSKRTTEGIGQLTASATALKAGADQLAEGALQLYSGENAFNQGFKQVIDGQQKLAEGASALVEGQGKVIQGLAVLEEKTGEAKAGTADLANGSHQLSNGLQELADGSGRLKDGASQLANGSSQLAGGMTALENGASQFLTGMNRLTDGSNQLVNGMEKLDNGSGELAQKLTDGAKESRNVKANNEVYHMFAEPVKLKTESIHHVPNYGTGMAPYLLSLGLYVGALLSTIVFPLRSPAGVPRSGLSWFISKLGVMMLIGTVQALLADLVLLIGLGVHVQSAPRFIIFSIIVSFAFMALIQFLVTTLEDPGRFIGIIILILQLSASAGTFPIELVPKALQHVTAYLPMTYSIQGFRSVISSGDFSFMWENAAILAIYLVFGAFSTALYFIYWHKRKFHKTAKQMTEAPQA</sequence>
<reference evidence="7 8" key="1">
    <citation type="submission" date="2023-03" db="EMBL/GenBank/DDBJ databases">
        <title>Bacillus Genome Sequencing.</title>
        <authorList>
            <person name="Dunlap C."/>
        </authorList>
    </citation>
    <scope>NUCLEOTIDE SEQUENCE [LARGE SCALE GENOMIC DNA]</scope>
    <source>
        <strain evidence="7 8">NRS-38</strain>
    </source>
</reference>
<dbReference type="SUPFAM" id="SSF101967">
    <property type="entry name" value="Adhesin YadA, collagen-binding domain"/>
    <property type="match status" value="1"/>
</dbReference>
<keyword evidence="2 5" id="KW-0812">Transmembrane</keyword>
<dbReference type="NCBIfam" id="TIGR03061">
    <property type="entry name" value="pip_yhgE_Nterm"/>
    <property type="match status" value="1"/>
</dbReference>
<evidence type="ECO:0000256" key="2">
    <source>
        <dbReference type="ARBA" id="ARBA00022692"/>
    </source>
</evidence>
<dbReference type="Proteomes" id="UP001339962">
    <property type="component" value="Unassembled WGS sequence"/>
</dbReference>
<gene>
    <name evidence="7" type="ORF">P9850_07955</name>
</gene>
<dbReference type="InterPro" id="IPR017500">
    <property type="entry name" value="Phage_infect_YhgE_N"/>
</dbReference>
<feature type="domain" description="ABC-2 type transporter transmembrane" evidence="6">
    <location>
        <begin position="540"/>
        <end position="770"/>
    </location>
</feature>
<dbReference type="PANTHER" id="PTHR43077:SF5">
    <property type="entry name" value="PHAGE INFECTION PROTEIN"/>
    <property type="match status" value="1"/>
</dbReference>
<accession>A0ABD5IVF6</accession>
<evidence type="ECO:0000256" key="4">
    <source>
        <dbReference type="ARBA" id="ARBA00023136"/>
    </source>
</evidence>
<name>A0ABD5IVF6_9BACL</name>
<feature type="transmembrane region" description="Helical" evidence="5">
    <location>
        <begin position="761"/>
        <end position="782"/>
    </location>
</feature>
<evidence type="ECO:0000259" key="6">
    <source>
        <dbReference type="Pfam" id="PF12698"/>
    </source>
</evidence>
<evidence type="ECO:0000256" key="1">
    <source>
        <dbReference type="ARBA" id="ARBA00004141"/>
    </source>
</evidence>
<dbReference type="EMBL" id="JARTLI010000012">
    <property type="protein sequence ID" value="MED5051789.1"/>
    <property type="molecule type" value="Genomic_DNA"/>
</dbReference>
<keyword evidence="3 5" id="KW-1133">Transmembrane helix</keyword>
<dbReference type="InterPro" id="IPR051328">
    <property type="entry name" value="T7SS_ABC-Transporter"/>
</dbReference>
<comment type="caution">
    <text evidence="7">The sequence shown here is derived from an EMBL/GenBank/DDBJ whole genome shotgun (WGS) entry which is preliminary data.</text>
</comment>
<dbReference type="PANTHER" id="PTHR43077">
    <property type="entry name" value="TRANSPORT PERMEASE YVFS-RELATED"/>
    <property type="match status" value="1"/>
</dbReference>
<dbReference type="Pfam" id="PF12698">
    <property type="entry name" value="ABC2_membrane_3"/>
    <property type="match status" value="2"/>
</dbReference>
<feature type="transmembrane region" description="Helical" evidence="5">
    <location>
        <begin position="645"/>
        <end position="669"/>
    </location>
</feature>
<feature type="domain" description="ABC-2 type transporter transmembrane" evidence="6">
    <location>
        <begin position="24"/>
        <end position="180"/>
    </location>
</feature>
<evidence type="ECO:0000313" key="7">
    <source>
        <dbReference type="EMBL" id="MED5051789.1"/>
    </source>
</evidence>
<evidence type="ECO:0000256" key="5">
    <source>
        <dbReference type="SAM" id="Phobius"/>
    </source>
</evidence>
<dbReference type="InterPro" id="IPR017501">
    <property type="entry name" value="Phage_infect_YhgE_C"/>
</dbReference>
<keyword evidence="4 5" id="KW-0472">Membrane</keyword>
<evidence type="ECO:0000256" key="3">
    <source>
        <dbReference type="ARBA" id="ARBA00022989"/>
    </source>
</evidence>
<dbReference type="Gene3D" id="3.40.1710.10">
    <property type="entry name" value="abc type-2 transporter like domain"/>
    <property type="match status" value="1"/>
</dbReference>
<comment type="subcellular location">
    <subcellularLocation>
        <location evidence="1">Membrane</location>
        <topology evidence="1">Multi-pass membrane protein</topology>
    </subcellularLocation>
</comment>
<dbReference type="InterPro" id="IPR023908">
    <property type="entry name" value="xxxLxxG_rpt"/>
</dbReference>
<dbReference type="RefSeq" id="WP_328218044.1">
    <property type="nucleotide sequence ID" value="NZ_JARTLI010000012.1"/>
</dbReference>
<dbReference type="InterPro" id="IPR013525">
    <property type="entry name" value="ABC2_TM"/>
</dbReference>
<protein>
    <submittedName>
        <fullName evidence="7">YhgE/Pip domain-containing protein</fullName>
    </submittedName>
</protein>
<feature type="transmembrane region" description="Helical" evidence="5">
    <location>
        <begin position="603"/>
        <end position="625"/>
    </location>
</feature>
<dbReference type="InterPro" id="IPR011049">
    <property type="entry name" value="Serralysin-like_metalloprot_C"/>
</dbReference>
<organism evidence="7 8">
    <name type="scientific">Anoxybacteroides rupiense</name>
    <dbReference type="NCBI Taxonomy" id="311460"/>
    <lineage>
        <taxon>Bacteria</taxon>
        <taxon>Bacillati</taxon>
        <taxon>Bacillota</taxon>
        <taxon>Bacilli</taxon>
        <taxon>Bacillales</taxon>
        <taxon>Anoxybacillaceae</taxon>
        <taxon>Anoxybacteroides</taxon>
    </lineage>
</organism>
<evidence type="ECO:0000313" key="8">
    <source>
        <dbReference type="Proteomes" id="UP001339962"/>
    </source>
</evidence>
<feature type="transmembrane region" description="Helical" evidence="5">
    <location>
        <begin position="703"/>
        <end position="722"/>
    </location>
</feature>
<feature type="transmembrane region" description="Helical" evidence="5">
    <location>
        <begin position="20"/>
        <end position="43"/>
    </location>
</feature>
<feature type="transmembrane region" description="Helical" evidence="5">
    <location>
        <begin position="675"/>
        <end position="694"/>
    </location>
</feature>
<dbReference type="NCBIfam" id="TIGR03062">
    <property type="entry name" value="pip_yhgE_Cterm"/>
    <property type="match status" value="1"/>
</dbReference>
<dbReference type="NCBIfam" id="TIGR03057">
    <property type="entry name" value="xxxLxxG_by_4"/>
    <property type="match status" value="5"/>
</dbReference>
<dbReference type="AlphaFoldDB" id="A0ABD5IVF6"/>
<dbReference type="Gene3D" id="1.10.287.950">
    <property type="entry name" value="Methyl-accepting chemotaxis protein"/>
    <property type="match status" value="2"/>
</dbReference>
<dbReference type="GO" id="GO:0016020">
    <property type="term" value="C:membrane"/>
    <property type="evidence" value="ECO:0007669"/>
    <property type="project" value="UniProtKB-SubCell"/>
</dbReference>
<proteinExistence type="predicted"/>